<protein>
    <recommendedName>
        <fullName evidence="13">C3H1-type domain-containing protein</fullName>
    </recommendedName>
</protein>
<dbReference type="EMBL" id="KQ257460">
    <property type="protein sequence ID" value="KNC98627.1"/>
    <property type="molecule type" value="Genomic_DNA"/>
</dbReference>
<dbReference type="InterPro" id="IPR012677">
    <property type="entry name" value="Nucleotide-bd_a/b_plait_sf"/>
</dbReference>
<feature type="compositionally biased region" description="Polar residues" evidence="8">
    <location>
        <begin position="190"/>
        <end position="203"/>
    </location>
</feature>
<feature type="compositionally biased region" description="Basic and acidic residues" evidence="8">
    <location>
        <begin position="316"/>
        <end position="327"/>
    </location>
</feature>
<dbReference type="InterPro" id="IPR000504">
    <property type="entry name" value="RRM_dom"/>
</dbReference>
<dbReference type="VEuPathDB" id="FungiDB:SPPG_06309"/>
<dbReference type="InParanoid" id="A0A0L0HBR9"/>
<organism evidence="11 12">
    <name type="scientific">Spizellomyces punctatus (strain DAOM BR117)</name>
    <dbReference type="NCBI Taxonomy" id="645134"/>
    <lineage>
        <taxon>Eukaryota</taxon>
        <taxon>Fungi</taxon>
        <taxon>Fungi incertae sedis</taxon>
        <taxon>Chytridiomycota</taxon>
        <taxon>Chytridiomycota incertae sedis</taxon>
        <taxon>Chytridiomycetes</taxon>
        <taxon>Spizellomycetales</taxon>
        <taxon>Spizellomycetaceae</taxon>
        <taxon>Spizellomyces</taxon>
    </lineage>
</organism>
<accession>A0A0L0HBR9</accession>
<dbReference type="Pfam" id="PF00076">
    <property type="entry name" value="RRM_1"/>
    <property type="match status" value="1"/>
</dbReference>
<evidence type="ECO:0000256" key="1">
    <source>
        <dbReference type="ARBA" id="ARBA00022723"/>
    </source>
</evidence>
<dbReference type="InterPro" id="IPR036855">
    <property type="entry name" value="Znf_CCCH_sf"/>
</dbReference>
<feature type="compositionally biased region" description="Basic and acidic residues" evidence="8">
    <location>
        <begin position="204"/>
        <end position="231"/>
    </location>
</feature>
<keyword evidence="4 6" id="KW-0694">RNA-binding</keyword>
<dbReference type="OMA" id="ITYDSHA"/>
<reference evidence="11 12" key="1">
    <citation type="submission" date="2009-08" db="EMBL/GenBank/DDBJ databases">
        <title>The Genome Sequence of Spizellomyces punctatus strain DAOM BR117.</title>
        <authorList>
            <consortium name="The Broad Institute Genome Sequencing Platform"/>
            <person name="Russ C."/>
            <person name="Cuomo C."/>
            <person name="Shea T."/>
            <person name="Young S.K."/>
            <person name="Zeng Q."/>
            <person name="Koehrsen M."/>
            <person name="Haas B."/>
            <person name="Borodovsky M."/>
            <person name="Guigo R."/>
            <person name="Alvarado L."/>
            <person name="Berlin A."/>
            <person name="Bochicchio J."/>
            <person name="Borenstein D."/>
            <person name="Chapman S."/>
            <person name="Chen Z."/>
            <person name="Engels R."/>
            <person name="Freedman E."/>
            <person name="Gellesch M."/>
            <person name="Goldberg J."/>
            <person name="Griggs A."/>
            <person name="Gujja S."/>
            <person name="Heiman D."/>
            <person name="Hepburn T."/>
            <person name="Howarth C."/>
            <person name="Jen D."/>
            <person name="Larson L."/>
            <person name="Lewis B."/>
            <person name="Mehta T."/>
            <person name="Park D."/>
            <person name="Pearson M."/>
            <person name="Roberts A."/>
            <person name="Saif S."/>
            <person name="Shenoy N."/>
            <person name="Sisk P."/>
            <person name="Stolte C."/>
            <person name="Sykes S."/>
            <person name="Thomson T."/>
            <person name="Walk T."/>
            <person name="White J."/>
            <person name="Yandava C."/>
            <person name="Burger G."/>
            <person name="Gray M.W."/>
            <person name="Holland P.W.H."/>
            <person name="King N."/>
            <person name="Lang F.B.F."/>
            <person name="Roger A.J."/>
            <person name="Ruiz-Trillo I."/>
            <person name="Lander E."/>
            <person name="Nusbaum C."/>
        </authorList>
    </citation>
    <scope>NUCLEOTIDE SEQUENCE [LARGE SCALE GENOMIC DNA]</scope>
    <source>
        <strain evidence="11 12">DAOM BR117</strain>
    </source>
</reference>
<dbReference type="Pfam" id="PF00642">
    <property type="entry name" value="zf-CCCH"/>
    <property type="match status" value="1"/>
</dbReference>
<dbReference type="SMART" id="SM00360">
    <property type="entry name" value="RRM"/>
    <property type="match status" value="2"/>
</dbReference>
<dbReference type="GeneID" id="27689627"/>
<dbReference type="AlphaFoldDB" id="A0A0L0HBR9"/>
<dbReference type="eggNOG" id="KOG2135">
    <property type="taxonomic scope" value="Eukaryota"/>
</dbReference>
<feature type="domain" description="RRM" evidence="9">
    <location>
        <begin position="514"/>
        <end position="586"/>
    </location>
</feature>
<feature type="region of interest" description="Disordered" evidence="8">
    <location>
        <begin position="121"/>
        <end position="260"/>
    </location>
</feature>
<evidence type="ECO:0000256" key="4">
    <source>
        <dbReference type="ARBA" id="ARBA00022884"/>
    </source>
</evidence>
<evidence type="ECO:0000256" key="2">
    <source>
        <dbReference type="ARBA" id="ARBA00022771"/>
    </source>
</evidence>
<dbReference type="STRING" id="645134.A0A0L0HBR9"/>
<evidence type="ECO:0000259" key="9">
    <source>
        <dbReference type="PROSITE" id="PS50102"/>
    </source>
</evidence>
<evidence type="ECO:0000256" key="8">
    <source>
        <dbReference type="SAM" id="MobiDB-lite"/>
    </source>
</evidence>
<dbReference type="OrthoDB" id="443401at2759"/>
<feature type="region of interest" description="Disordered" evidence="8">
    <location>
        <begin position="903"/>
        <end position="937"/>
    </location>
</feature>
<gene>
    <name evidence="11" type="ORF">SPPG_06309</name>
</gene>
<keyword evidence="12" id="KW-1185">Reference proteome</keyword>
<dbReference type="PANTHER" id="PTHR14398">
    <property type="entry name" value="RNA RECOGNITION RRM/RNP DOMAIN"/>
    <property type="match status" value="1"/>
</dbReference>
<keyword evidence="3 7" id="KW-0862">Zinc</keyword>
<evidence type="ECO:0000259" key="10">
    <source>
        <dbReference type="PROSITE" id="PS50103"/>
    </source>
</evidence>
<dbReference type="GO" id="GO:0008270">
    <property type="term" value="F:zinc ion binding"/>
    <property type="evidence" value="ECO:0007669"/>
    <property type="project" value="UniProtKB-KW"/>
</dbReference>
<dbReference type="InterPro" id="IPR000571">
    <property type="entry name" value="Znf_CCCH"/>
</dbReference>
<name>A0A0L0HBR9_SPIPD</name>
<feature type="domain" description="C3H1-type" evidence="10">
    <location>
        <begin position="341"/>
        <end position="369"/>
    </location>
</feature>
<dbReference type="InterPro" id="IPR045137">
    <property type="entry name" value="RBM26/27"/>
</dbReference>
<feature type="compositionally biased region" description="Gly residues" evidence="8">
    <location>
        <begin position="328"/>
        <end position="340"/>
    </location>
</feature>
<dbReference type="GO" id="GO:0003723">
    <property type="term" value="F:RNA binding"/>
    <property type="evidence" value="ECO:0007669"/>
    <property type="project" value="UniProtKB-UniRule"/>
</dbReference>
<evidence type="ECO:0008006" key="13">
    <source>
        <dbReference type="Google" id="ProtNLM"/>
    </source>
</evidence>
<dbReference type="SUPFAM" id="SSF54928">
    <property type="entry name" value="RNA-binding domain, RBD"/>
    <property type="match status" value="2"/>
</dbReference>
<dbReference type="SUPFAM" id="SSF90229">
    <property type="entry name" value="CCCH zinc finger"/>
    <property type="match status" value="1"/>
</dbReference>
<evidence type="ECO:0000256" key="5">
    <source>
        <dbReference type="ARBA" id="ARBA00043866"/>
    </source>
</evidence>
<dbReference type="PROSITE" id="PS50103">
    <property type="entry name" value="ZF_C3H1"/>
    <property type="match status" value="1"/>
</dbReference>
<keyword evidence="1 7" id="KW-0479">Metal-binding</keyword>
<dbReference type="Gene3D" id="3.30.70.330">
    <property type="match status" value="2"/>
</dbReference>
<evidence type="ECO:0000313" key="12">
    <source>
        <dbReference type="Proteomes" id="UP000053201"/>
    </source>
</evidence>
<dbReference type="Pfam" id="PF01480">
    <property type="entry name" value="PWI"/>
    <property type="match status" value="1"/>
</dbReference>
<sequence length="937" mass="101923">MHLDDASSTVLKKLLTSQLQPICDADPIVLADYVIALLKHDKPIADLKALCISQLDDFLKEATQPFVLQLFDSLASLGFLENEPQAVGNQAALPRHQHLHTSAPTTGLEEPLQPTPRKVFEEDASEDEDGDRNFKHTRRGGRESSSDKASPAADLGDRRVVQNDRPRADESAGRKRGRGEDNMYPPQALDPSSQTAGYPSSKQAKYEVHNTSEHKRRRSDEQGADDGDVHRAKVTRGYNGPAPTGYGNGSTRRAEYERDGRDRDMRALNQRYPQMLPNQGVPPGRWDGGPDWSNTHPTSGAPLAEREARFIDRNNGRYRGRMPDRLGRGGMGPTRGGYMNGRGRRPCRDYEERGYCLRGDACPYDHGVDRIVVDDIPMVGGRPPFDLMGPAPLGPMTGMRAPFSVPYNAGVSGRTQYEIEPYEPGMQISLASEGYDPERASFASAARAGGENGGLGKGDNQAAAGAPFNVPQGHGGPISTSPDISRGGFRNPRGFSRRGGGRGGFFGHSSQRGDTLCVQSIPPEFCSIDKINAFFKKFGTITNIKLDVPSSKAVVQFSRHQEAMAAYRSPDPIFGNRFVRVFWFNSDASAADFKAGADVQTPAVPQRASVVHPDPISSGPDDISATTAAKVAAAEEKKEKAKQMLEMQQSLISKQLEEQKNIMEKLQSKNLTPKEKKALLDQFEILSKSLKDVMDSASNQVSAVKGKGGPVSRTTIMEEKERERLDRELDALNQISTADPEQGGRAPDAALVAELEALKAQAAERGIDPAAVIAAATIPRGGGTYSRGRGRGSWGVGRGGSRYTLDNRPTKIRVEGLISPAHLALRSHFERFGTVSGLTLSEDNTMAVVQFASRRDAEKAMSEPLTFVGADKAKLSWFTGHLATPIGNSSEEEIGIADREITAAKGGETSELGLDATKTWEEEDDDDDDNETSWKRR</sequence>
<dbReference type="RefSeq" id="XP_016606667.1">
    <property type="nucleotide sequence ID" value="XM_016754523.1"/>
</dbReference>
<dbReference type="Gene3D" id="1.20.1390.10">
    <property type="entry name" value="PWI domain"/>
    <property type="match status" value="1"/>
</dbReference>
<dbReference type="PANTHER" id="PTHR14398:SF0">
    <property type="entry name" value="ZINC FINGER PROTEIN SWM"/>
    <property type="match status" value="1"/>
</dbReference>
<feature type="region of interest" description="Disordered" evidence="8">
    <location>
        <begin position="316"/>
        <end position="340"/>
    </location>
</feature>
<evidence type="ECO:0000256" key="7">
    <source>
        <dbReference type="PROSITE-ProRule" id="PRU00723"/>
    </source>
</evidence>
<dbReference type="FunCoup" id="A0A0L0HBR9">
    <property type="interactions" value="624"/>
</dbReference>
<dbReference type="InterPro" id="IPR035979">
    <property type="entry name" value="RBD_domain_sf"/>
</dbReference>
<dbReference type="CDD" id="cd12257">
    <property type="entry name" value="RRM1_RBM26_like"/>
    <property type="match status" value="1"/>
</dbReference>
<feature type="zinc finger region" description="C3H1-type" evidence="7">
    <location>
        <begin position="341"/>
        <end position="369"/>
    </location>
</feature>
<feature type="compositionally biased region" description="Acidic residues" evidence="8">
    <location>
        <begin position="921"/>
        <end position="931"/>
    </location>
</feature>
<dbReference type="SMART" id="SM00356">
    <property type="entry name" value="ZnF_C3H1"/>
    <property type="match status" value="1"/>
</dbReference>
<dbReference type="Proteomes" id="UP000053201">
    <property type="component" value="Unassembled WGS sequence"/>
</dbReference>
<comment type="function">
    <text evidence="5">May be involved in the turnover of nuclear polyadenylated (pA+) RNA.</text>
</comment>
<dbReference type="InterPro" id="IPR002483">
    <property type="entry name" value="PWI_dom"/>
</dbReference>
<proteinExistence type="predicted"/>
<evidence type="ECO:0000256" key="3">
    <source>
        <dbReference type="ARBA" id="ARBA00022833"/>
    </source>
</evidence>
<evidence type="ECO:0000256" key="6">
    <source>
        <dbReference type="PROSITE-ProRule" id="PRU00176"/>
    </source>
</evidence>
<feature type="compositionally biased region" description="Basic and acidic residues" evidence="8">
    <location>
        <begin position="155"/>
        <end position="181"/>
    </location>
</feature>
<keyword evidence="2 7" id="KW-0863">Zinc-finger</keyword>
<dbReference type="PROSITE" id="PS50102">
    <property type="entry name" value="RRM"/>
    <property type="match status" value="1"/>
</dbReference>
<feature type="region of interest" description="Disordered" evidence="8">
    <location>
        <begin position="604"/>
        <end position="623"/>
    </location>
</feature>
<dbReference type="GO" id="GO:0005634">
    <property type="term" value="C:nucleus"/>
    <property type="evidence" value="ECO:0007669"/>
    <property type="project" value="TreeGrafter"/>
</dbReference>
<evidence type="ECO:0000313" key="11">
    <source>
        <dbReference type="EMBL" id="KNC98627.1"/>
    </source>
</evidence>